<keyword evidence="5" id="KW-0027">Amidation</keyword>
<dbReference type="InterPro" id="IPR051041">
    <property type="entry name" value="FMRFamide-related_np"/>
</dbReference>
<proteinExistence type="inferred from homology"/>
<dbReference type="PANTHER" id="PTHR20986">
    <property type="entry name" value="FMRFAMIDE-RELATED PEPTIDES"/>
    <property type="match status" value="1"/>
</dbReference>
<evidence type="ECO:0000256" key="7">
    <source>
        <dbReference type="SAM" id="MobiDB-lite"/>
    </source>
</evidence>
<evidence type="ECO:0000256" key="3">
    <source>
        <dbReference type="ARBA" id="ARBA00022525"/>
    </source>
</evidence>
<dbReference type="GO" id="GO:0007218">
    <property type="term" value="P:neuropeptide signaling pathway"/>
    <property type="evidence" value="ECO:0007669"/>
    <property type="project" value="UniProtKB-KW"/>
</dbReference>
<dbReference type="GO" id="GO:0005576">
    <property type="term" value="C:extracellular region"/>
    <property type="evidence" value="ECO:0007669"/>
    <property type="project" value="UniProtKB-SubCell"/>
</dbReference>
<gene>
    <name evidence="8" type="ORF">PENTCL1PPCAC_13816</name>
</gene>
<sequence>AHSCRRFHKTSKHSSCCVRARDPSDSAHRTPTVYPSQGPTTMHTRAAIALLISVSAVVAADAEQQTAPSIPEVFCDRFPALALCQLRYNLDQSILELSTLQEQMIKDAVDIRPPEAIEKRKSNFVRFGKRSAEPIEVGEMEEPEKVEQKRKSNFVRFGKRKSNFVRFG</sequence>
<evidence type="ECO:0000313" key="9">
    <source>
        <dbReference type="Proteomes" id="UP001432027"/>
    </source>
</evidence>
<feature type="non-terminal residue" evidence="8">
    <location>
        <position position="1"/>
    </location>
</feature>
<keyword evidence="6" id="KW-0527">Neuropeptide</keyword>
<comment type="subcellular location">
    <subcellularLocation>
        <location evidence="1">Secreted</location>
    </subcellularLocation>
</comment>
<keyword evidence="3" id="KW-0964">Secreted</keyword>
<evidence type="ECO:0000313" key="8">
    <source>
        <dbReference type="EMBL" id="GMS91641.1"/>
    </source>
</evidence>
<dbReference type="Pfam" id="PF01581">
    <property type="entry name" value="FARP"/>
    <property type="match status" value="3"/>
</dbReference>
<organism evidence="8 9">
    <name type="scientific">Pristionchus entomophagus</name>
    <dbReference type="NCBI Taxonomy" id="358040"/>
    <lineage>
        <taxon>Eukaryota</taxon>
        <taxon>Metazoa</taxon>
        <taxon>Ecdysozoa</taxon>
        <taxon>Nematoda</taxon>
        <taxon>Chromadorea</taxon>
        <taxon>Rhabditida</taxon>
        <taxon>Rhabditina</taxon>
        <taxon>Diplogasteromorpha</taxon>
        <taxon>Diplogasteroidea</taxon>
        <taxon>Neodiplogasteridae</taxon>
        <taxon>Pristionchus</taxon>
    </lineage>
</organism>
<evidence type="ECO:0000256" key="4">
    <source>
        <dbReference type="ARBA" id="ARBA00022685"/>
    </source>
</evidence>
<dbReference type="AlphaFoldDB" id="A0AAV5TG56"/>
<dbReference type="InterPro" id="IPR002544">
    <property type="entry name" value="FMRFamid-related_peptide-like"/>
</dbReference>
<protein>
    <submittedName>
        <fullName evidence="8">Uncharacterized protein</fullName>
    </submittedName>
</protein>
<keyword evidence="9" id="KW-1185">Reference proteome</keyword>
<dbReference type="EMBL" id="BTSX01000004">
    <property type="protein sequence ID" value="GMS91641.1"/>
    <property type="molecule type" value="Genomic_DNA"/>
</dbReference>
<accession>A0AAV5TG56</accession>
<dbReference type="Proteomes" id="UP001432027">
    <property type="component" value="Unassembled WGS sequence"/>
</dbReference>
<reference evidence="8" key="1">
    <citation type="submission" date="2023-10" db="EMBL/GenBank/DDBJ databases">
        <title>Genome assembly of Pristionchus species.</title>
        <authorList>
            <person name="Yoshida K."/>
            <person name="Sommer R.J."/>
        </authorList>
    </citation>
    <scope>NUCLEOTIDE SEQUENCE</scope>
    <source>
        <strain evidence="8">RS0144</strain>
    </source>
</reference>
<name>A0AAV5TG56_9BILA</name>
<comment type="similarity">
    <text evidence="2">Belongs to the FARP (FMRFamide related peptide) family.</text>
</comment>
<feature type="compositionally biased region" description="Basic and acidic residues" evidence="7">
    <location>
        <begin position="19"/>
        <end position="28"/>
    </location>
</feature>
<evidence type="ECO:0000256" key="6">
    <source>
        <dbReference type="ARBA" id="ARBA00023320"/>
    </source>
</evidence>
<evidence type="ECO:0000256" key="1">
    <source>
        <dbReference type="ARBA" id="ARBA00004613"/>
    </source>
</evidence>
<feature type="region of interest" description="Disordered" evidence="7">
    <location>
        <begin position="18"/>
        <end position="39"/>
    </location>
</feature>
<keyword evidence="4" id="KW-0165">Cleavage on pair of basic residues</keyword>
<dbReference type="PANTHER" id="PTHR20986:SF13">
    <property type="entry name" value="FMRF-LIKE PEPTIDE"/>
    <property type="match status" value="1"/>
</dbReference>
<comment type="caution">
    <text evidence="8">The sequence shown here is derived from an EMBL/GenBank/DDBJ whole genome shotgun (WGS) entry which is preliminary data.</text>
</comment>
<evidence type="ECO:0000256" key="5">
    <source>
        <dbReference type="ARBA" id="ARBA00022815"/>
    </source>
</evidence>
<evidence type="ECO:0000256" key="2">
    <source>
        <dbReference type="ARBA" id="ARBA00006356"/>
    </source>
</evidence>